<dbReference type="InterPro" id="IPR051624">
    <property type="entry name" value="RMD1/Sad1-interacting"/>
</dbReference>
<comment type="caution">
    <text evidence="1">The sequence shown here is derived from an EMBL/GenBank/DDBJ whole genome shotgun (WGS) entry which is preliminary data.</text>
</comment>
<dbReference type="AlphaFoldDB" id="A0A4S4KT27"/>
<name>A0A4S4KT27_9APHY</name>
<dbReference type="InterPro" id="IPR019734">
    <property type="entry name" value="TPR_rpt"/>
</dbReference>
<organism evidence="1 2">
    <name type="scientific">Hermanssonia centrifuga</name>
    <dbReference type="NCBI Taxonomy" id="98765"/>
    <lineage>
        <taxon>Eukaryota</taxon>
        <taxon>Fungi</taxon>
        <taxon>Dikarya</taxon>
        <taxon>Basidiomycota</taxon>
        <taxon>Agaricomycotina</taxon>
        <taxon>Agaricomycetes</taxon>
        <taxon>Polyporales</taxon>
        <taxon>Meruliaceae</taxon>
        <taxon>Hermanssonia</taxon>
    </lineage>
</organism>
<keyword evidence="2" id="KW-1185">Reference proteome</keyword>
<dbReference type="PANTHER" id="PTHR16255:SF1">
    <property type="entry name" value="REQUIRED FOR MEIOTIC NUCLEAR DIVISION PROTEIN 1 HOMOLOG"/>
    <property type="match status" value="1"/>
</dbReference>
<dbReference type="GO" id="GO:0070131">
    <property type="term" value="P:positive regulation of mitochondrial translation"/>
    <property type="evidence" value="ECO:0007669"/>
    <property type="project" value="TreeGrafter"/>
</dbReference>
<dbReference type="InterPro" id="IPR011990">
    <property type="entry name" value="TPR-like_helical_dom_sf"/>
</dbReference>
<dbReference type="CDD" id="cd24142">
    <property type="entry name" value="ACL4-like"/>
    <property type="match status" value="1"/>
</dbReference>
<accession>A0A4S4KT27</accession>
<evidence type="ECO:0000313" key="2">
    <source>
        <dbReference type="Proteomes" id="UP000309038"/>
    </source>
</evidence>
<dbReference type="SUPFAM" id="SSF48452">
    <property type="entry name" value="TPR-like"/>
    <property type="match status" value="1"/>
</dbReference>
<evidence type="ECO:0000313" key="1">
    <source>
        <dbReference type="EMBL" id="THH01481.1"/>
    </source>
</evidence>
<reference evidence="1 2" key="1">
    <citation type="submission" date="2019-02" db="EMBL/GenBank/DDBJ databases">
        <title>Genome sequencing of the rare red list fungi Phlebia centrifuga.</title>
        <authorList>
            <person name="Buettner E."/>
            <person name="Kellner H."/>
        </authorList>
    </citation>
    <scope>NUCLEOTIDE SEQUENCE [LARGE SCALE GENOMIC DNA]</scope>
    <source>
        <strain evidence="1 2">DSM 108282</strain>
    </source>
</reference>
<sequence length="449" mass="50561">MLGVIQLEIGELEAAKQTFLTLIPPNPSAPSPPPPSAYLYLAQLSDDNPQEALQYYQSAVDIQMAQLKGKERAAGTTASNDDDAELRRNIVRALIGMVEIWMDPSYDLCFDPAAEKTCEDLLNAALQTDSGNTEALQALASVRLSQQRPEEAKQCLEQAWTAWKDFESDDIRLPPIPTRLALVKMFLELELYEPALLVLSGIMAFDDQEVEAWYLEGWCFFLMAEHAQEHGGIFNELTWEQLARDARDCLEMCKTLHLSQEHPDVPLLDHVRELINSFYIDAMLSVFRTPPQLCINAAAGSPWHNLGTLSFYGPFCLGGFSGKLPFIYGSTSRYSSQDWKAWLGSCGTYTPDFYWAEPILEGYFNSLSNALEVRIRTRSVNDKITYAAEMQSVLRELLTETSAHRMELIIIVLIAVEVVICLIRDGPELWHMVTDKKTKDSGKELKEAF</sequence>
<dbReference type="PANTHER" id="PTHR16255">
    <property type="entry name" value="REQUIRED FOR MEIOTIC NUCLEAR DIVISION PROTEIN 1 HOMOLOG"/>
    <property type="match status" value="1"/>
</dbReference>
<dbReference type="Pfam" id="PF13181">
    <property type="entry name" value="TPR_8"/>
    <property type="match status" value="1"/>
</dbReference>
<dbReference type="Gene3D" id="1.25.40.10">
    <property type="entry name" value="Tetratricopeptide repeat domain"/>
    <property type="match status" value="1"/>
</dbReference>
<dbReference type="EMBL" id="SGPJ01000023">
    <property type="protein sequence ID" value="THH01481.1"/>
    <property type="molecule type" value="Genomic_DNA"/>
</dbReference>
<dbReference type="Proteomes" id="UP000309038">
    <property type="component" value="Unassembled WGS sequence"/>
</dbReference>
<gene>
    <name evidence="1" type="ORF">EW026_g1251</name>
</gene>
<protein>
    <submittedName>
        <fullName evidence="1">Uncharacterized protein</fullName>
    </submittedName>
</protein>
<proteinExistence type="predicted"/>